<dbReference type="Proteomes" id="UP000198870">
    <property type="component" value="Unassembled WGS sequence"/>
</dbReference>
<gene>
    <name evidence="1" type="ORF">SAMN05216233_120113</name>
</gene>
<dbReference type="AlphaFoldDB" id="A0A1G5IMF1"/>
<keyword evidence="2" id="KW-1185">Reference proteome</keyword>
<evidence type="ECO:0000313" key="1">
    <source>
        <dbReference type="EMBL" id="SCY76900.1"/>
    </source>
</evidence>
<sequence length="157" mass="17693">MLSSEIYDNLTLPNDAKSYLQGLDDYDDPYFICVKVNKDEKQATELLKEALNSKAEIFYGVAAFAIDERLFLLAVDAETDAISDFSHELKTTFTDHGLIAHISVFHHNCLGEAMETFKWCTQLLEKVMKESPDASAIGVNDFSGRENWPGIGEYQDQ</sequence>
<dbReference type="OrthoDB" id="5836651at2"/>
<proteinExistence type="predicted"/>
<accession>A0A1G5IMF1</accession>
<dbReference type="EMBL" id="FMUX01000020">
    <property type="protein sequence ID" value="SCY76900.1"/>
    <property type="molecule type" value="Genomic_DNA"/>
</dbReference>
<evidence type="ECO:0000313" key="2">
    <source>
        <dbReference type="Proteomes" id="UP000198870"/>
    </source>
</evidence>
<protein>
    <submittedName>
        <fullName evidence="1">Uncharacterized protein</fullName>
    </submittedName>
</protein>
<name>A0A1G5IMF1_9BACT</name>
<reference evidence="1 2" key="1">
    <citation type="submission" date="2016-10" db="EMBL/GenBank/DDBJ databases">
        <authorList>
            <person name="de Groot N.N."/>
        </authorList>
    </citation>
    <scope>NUCLEOTIDE SEQUENCE [LARGE SCALE GENOMIC DNA]</scope>
    <source>
        <strain evidence="1 2">AA1</strain>
    </source>
</reference>
<organism evidence="1 2">
    <name type="scientific">Desulfoluna spongiiphila</name>
    <dbReference type="NCBI Taxonomy" id="419481"/>
    <lineage>
        <taxon>Bacteria</taxon>
        <taxon>Pseudomonadati</taxon>
        <taxon>Thermodesulfobacteriota</taxon>
        <taxon>Desulfobacteria</taxon>
        <taxon>Desulfobacterales</taxon>
        <taxon>Desulfolunaceae</taxon>
        <taxon>Desulfoluna</taxon>
    </lineage>
</organism>
<dbReference type="RefSeq" id="WP_092214015.1">
    <property type="nucleotide sequence ID" value="NZ_FMUX01000020.1"/>
</dbReference>